<protein>
    <submittedName>
        <fullName evidence="2">Uncharacterized protein</fullName>
    </submittedName>
</protein>
<dbReference type="EMBL" id="CAXITT010000421">
    <property type="protein sequence ID" value="CAL1541264.1"/>
    <property type="molecule type" value="Genomic_DNA"/>
</dbReference>
<reference evidence="2 3" key="1">
    <citation type="submission" date="2024-04" db="EMBL/GenBank/DDBJ databases">
        <authorList>
            <consortium name="Genoscope - CEA"/>
            <person name="William W."/>
        </authorList>
    </citation>
    <scope>NUCLEOTIDE SEQUENCE [LARGE SCALE GENOMIC DNA]</scope>
</reference>
<evidence type="ECO:0000313" key="3">
    <source>
        <dbReference type="Proteomes" id="UP001497497"/>
    </source>
</evidence>
<sequence length="158" mass="17059">MNVLIGDGHNKATTITSTDDLEATIQTYKDLIKPYEIFRISSETALFLFHTTPGLSVDKQVSAPVYDIQVLSEVHFNKEYDKKTYILVPIGATVQVETCQDLQTTLSTSTPGSPSTPESVSTPGSPSTPESTPGSPSTPAHQRALQGHQAHQVHLALL</sequence>
<keyword evidence="3" id="KW-1185">Reference proteome</keyword>
<accession>A0AAV2I3L3</accession>
<name>A0AAV2I3L3_LYMST</name>
<proteinExistence type="predicted"/>
<comment type="caution">
    <text evidence="2">The sequence shown here is derived from an EMBL/GenBank/DDBJ whole genome shotgun (WGS) entry which is preliminary data.</text>
</comment>
<evidence type="ECO:0000256" key="1">
    <source>
        <dbReference type="SAM" id="MobiDB-lite"/>
    </source>
</evidence>
<feature type="non-terminal residue" evidence="2">
    <location>
        <position position="158"/>
    </location>
</feature>
<evidence type="ECO:0000313" key="2">
    <source>
        <dbReference type="EMBL" id="CAL1541264.1"/>
    </source>
</evidence>
<dbReference type="Proteomes" id="UP001497497">
    <property type="component" value="Unassembled WGS sequence"/>
</dbReference>
<feature type="compositionally biased region" description="Low complexity" evidence="1">
    <location>
        <begin position="105"/>
        <end position="139"/>
    </location>
</feature>
<organism evidence="2 3">
    <name type="scientific">Lymnaea stagnalis</name>
    <name type="common">Great pond snail</name>
    <name type="synonym">Helix stagnalis</name>
    <dbReference type="NCBI Taxonomy" id="6523"/>
    <lineage>
        <taxon>Eukaryota</taxon>
        <taxon>Metazoa</taxon>
        <taxon>Spiralia</taxon>
        <taxon>Lophotrochozoa</taxon>
        <taxon>Mollusca</taxon>
        <taxon>Gastropoda</taxon>
        <taxon>Heterobranchia</taxon>
        <taxon>Euthyneura</taxon>
        <taxon>Panpulmonata</taxon>
        <taxon>Hygrophila</taxon>
        <taxon>Lymnaeoidea</taxon>
        <taxon>Lymnaeidae</taxon>
        <taxon>Lymnaea</taxon>
    </lineage>
</organism>
<feature type="region of interest" description="Disordered" evidence="1">
    <location>
        <begin position="105"/>
        <end position="147"/>
    </location>
</feature>
<gene>
    <name evidence="2" type="ORF">GSLYS_00014878001</name>
</gene>
<dbReference type="AlphaFoldDB" id="A0AAV2I3L3"/>